<feature type="compositionally biased region" description="Basic and acidic residues" evidence="1">
    <location>
        <begin position="165"/>
        <end position="197"/>
    </location>
</feature>
<feature type="compositionally biased region" description="Low complexity" evidence="1">
    <location>
        <begin position="127"/>
        <end position="136"/>
    </location>
</feature>
<protein>
    <submittedName>
        <fullName evidence="2">Uncharacterized protein</fullName>
    </submittedName>
</protein>
<sequence>MESEEGLFVDHRDEMKSDILHSDFVSHWQNLQYGRICQNPRFHGPVIYQQPLFFPPMYMQGHFPWDGPGRPNMSMPLGHRFPVAALLPNSSQPVGNFQHFRGPNRLYGGTGTYLPNPRQAPYRDRQSSGSRGNRGNYGQDRNDHGDRDAGWVFIPKNRGGGRGQNKYDGRNQNEKSNSRVERNSEGKGGERGWDSYRHDNLRRGSYQVQHAPFTSGNSSINTGNLRPHGSGGMPYGVYPLPAMNTNGNVPSIPGNGPAVPSVVMLYPYDHNMGFTPEQLEFGSFGPVQLGGSQEGRFNDGATRLNDGRYYEQKHNSYQTNSSPGHSPSDQPSSPKQHQRSSTQRTYQLKEEDFPPLSFRNQSGRGGSNSFNMGNNSNSSSSHYQAFLVTPS</sequence>
<evidence type="ECO:0000313" key="2">
    <source>
        <dbReference type="EMBL" id="ADE77403.1"/>
    </source>
</evidence>
<feature type="region of interest" description="Disordered" evidence="1">
    <location>
        <begin position="99"/>
        <end position="197"/>
    </location>
</feature>
<dbReference type="InterPro" id="IPR058921">
    <property type="entry name" value="PAP/OAS1-rel"/>
</dbReference>
<feature type="compositionally biased region" description="Basic and acidic residues" evidence="1">
    <location>
        <begin position="140"/>
        <end position="149"/>
    </location>
</feature>
<proteinExistence type="evidence at transcript level"/>
<accession>D5ACY4</accession>
<reference evidence="2" key="1">
    <citation type="submission" date="2010-04" db="EMBL/GenBank/DDBJ databases">
        <authorList>
            <person name="Reid K.E."/>
            <person name="Liao N."/>
            <person name="Chan S."/>
            <person name="Docking R."/>
            <person name="Taylor G."/>
            <person name="Moore R."/>
            <person name="Mayo M."/>
            <person name="Munro S."/>
            <person name="King J."/>
            <person name="Yanchuk A."/>
            <person name="Holt R."/>
            <person name="Jones S."/>
            <person name="Marra M."/>
            <person name="Ritland C.E."/>
            <person name="Ritland K."/>
            <person name="Bohlmann J."/>
        </authorList>
    </citation>
    <scope>NUCLEOTIDE SEQUENCE</scope>
    <source>
        <tissue evidence="2">Bud</tissue>
    </source>
</reference>
<dbReference type="EMBL" id="BT124130">
    <property type="protein sequence ID" value="ADE77403.1"/>
    <property type="molecule type" value="mRNA"/>
</dbReference>
<organism evidence="2">
    <name type="scientific">Picea sitchensis</name>
    <name type="common">Sitka spruce</name>
    <name type="synonym">Pinus sitchensis</name>
    <dbReference type="NCBI Taxonomy" id="3332"/>
    <lineage>
        <taxon>Eukaryota</taxon>
        <taxon>Viridiplantae</taxon>
        <taxon>Streptophyta</taxon>
        <taxon>Embryophyta</taxon>
        <taxon>Tracheophyta</taxon>
        <taxon>Spermatophyta</taxon>
        <taxon>Pinopsida</taxon>
        <taxon>Pinidae</taxon>
        <taxon>Conifers I</taxon>
        <taxon>Pinales</taxon>
        <taxon>Pinaceae</taxon>
        <taxon>Picea</taxon>
    </lineage>
</organism>
<feature type="compositionally biased region" description="Polar residues" evidence="1">
    <location>
        <begin position="315"/>
        <end position="346"/>
    </location>
</feature>
<evidence type="ECO:0000256" key="1">
    <source>
        <dbReference type="SAM" id="MobiDB-lite"/>
    </source>
</evidence>
<name>D5ACY4_PICSI</name>
<feature type="compositionally biased region" description="Low complexity" evidence="1">
    <location>
        <begin position="367"/>
        <end position="381"/>
    </location>
</feature>
<dbReference type="PANTHER" id="PTHR45979:SF30">
    <property type="entry name" value="NUCLEOTIDYLTRANSFERASE"/>
    <property type="match status" value="1"/>
</dbReference>
<dbReference type="AlphaFoldDB" id="D5ACY4"/>
<feature type="region of interest" description="Disordered" evidence="1">
    <location>
        <begin position="314"/>
        <end position="391"/>
    </location>
</feature>
<dbReference type="PANTHER" id="PTHR45979">
    <property type="entry name" value="PAP/OAS1 SUBSTRATE-BINDING DOMAIN SUPERFAMILY"/>
    <property type="match status" value="1"/>
</dbReference>